<dbReference type="PROSITE" id="PS00105">
    <property type="entry name" value="AA_TRANSFER_CLASS_1"/>
    <property type="match status" value="1"/>
</dbReference>
<dbReference type="InterPro" id="IPR004838">
    <property type="entry name" value="NHTrfase_class1_PyrdxlP-BS"/>
</dbReference>
<comment type="caution">
    <text evidence="4">The sequence shown here is derived from an EMBL/GenBank/DDBJ whole genome shotgun (WGS) entry which is preliminary data.</text>
</comment>
<feature type="domain" description="Aminotransferase class I/classII large" evidence="3">
    <location>
        <begin position="24"/>
        <end position="250"/>
    </location>
</feature>
<evidence type="ECO:0000256" key="1">
    <source>
        <dbReference type="ARBA" id="ARBA00007441"/>
    </source>
</evidence>
<dbReference type="InterPro" id="IPR004839">
    <property type="entry name" value="Aminotransferase_I/II_large"/>
</dbReference>
<name>A0A7D9I722_PARCT</name>
<dbReference type="InterPro" id="IPR015422">
    <property type="entry name" value="PyrdxlP-dep_Trfase_small"/>
</dbReference>
<organism evidence="4 5">
    <name type="scientific">Paramuricea clavata</name>
    <name type="common">Red gorgonian</name>
    <name type="synonym">Violescent sea-whip</name>
    <dbReference type="NCBI Taxonomy" id="317549"/>
    <lineage>
        <taxon>Eukaryota</taxon>
        <taxon>Metazoa</taxon>
        <taxon>Cnidaria</taxon>
        <taxon>Anthozoa</taxon>
        <taxon>Octocorallia</taxon>
        <taxon>Malacalcyonacea</taxon>
        <taxon>Plexauridae</taxon>
        <taxon>Paramuricea</taxon>
    </lineage>
</organism>
<sequence length="264" mass="30002">MCSKQLLIYILSRECPTRDSCNLTVRGLLLCNPNNPLGIVYSEKQILECMEFAERHSLHIISDEIYMLSIFKEDVSMKSALAVKGPINPDCLHIVWGFSKDFGLSGIRAGALYTRNQDIVAALRNIAPFYSIALYLQAMLENLVNDYDWLDDVLIPTNHKRLLECHNVVTEVLERNDIPVVPGCSGLFVWIDLRKYLYPQTFEEEKRLADILLENGVYINAGRVFSCGEPGWYRVVVASDLAMIKIGIERVVNTLKKLKDKQTS</sequence>
<dbReference type="Proteomes" id="UP001152795">
    <property type="component" value="Unassembled WGS sequence"/>
</dbReference>
<dbReference type="PRINTS" id="PR00753">
    <property type="entry name" value="ACCSYNTHASE"/>
</dbReference>
<dbReference type="GO" id="GO:0030170">
    <property type="term" value="F:pyridoxal phosphate binding"/>
    <property type="evidence" value="ECO:0007669"/>
    <property type="project" value="InterPro"/>
</dbReference>
<dbReference type="Gene3D" id="3.40.640.10">
    <property type="entry name" value="Type I PLP-dependent aspartate aminotransferase-like (Major domain)"/>
    <property type="match status" value="1"/>
</dbReference>
<dbReference type="AlphaFoldDB" id="A0A7D9I722"/>
<dbReference type="GO" id="GO:0006520">
    <property type="term" value="P:amino acid metabolic process"/>
    <property type="evidence" value="ECO:0007669"/>
    <property type="project" value="TreeGrafter"/>
</dbReference>
<reference evidence="4" key="1">
    <citation type="submission" date="2020-04" db="EMBL/GenBank/DDBJ databases">
        <authorList>
            <person name="Alioto T."/>
            <person name="Alioto T."/>
            <person name="Gomez Garrido J."/>
        </authorList>
    </citation>
    <scope>NUCLEOTIDE SEQUENCE</scope>
    <source>
        <strain evidence="4">A484AB</strain>
    </source>
</reference>
<dbReference type="InterPro" id="IPR050478">
    <property type="entry name" value="Ethylene_sulfur-biosynth"/>
</dbReference>
<dbReference type="SUPFAM" id="SSF53383">
    <property type="entry name" value="PLP-dependent transferases"/>
    <property type="match status" value="1"/>
</dbReference>
<keyword evidence="5" id="KW-1185">Reference proteome</keyword>
<keyword evidence="2" id="KW-0663">Pyridoxal phosphate</keyword>
<dbReference type="EMBL" id="CACRXK020003521">
    <property type="protein sequence ID" value="CAB3999123.1"/>
    <property type="molecule type" value="Genomic_DNA"/>
</dbReference>
<evidence type="ECO:0000313" key="5">
    <source>
        <dbReference type="Proteomes" id="UP001152795"/>
    </source>
</evidence>
<dbReference type="InterPro" id="IPR015421">
    <property type="entry name" value="PyrdxlP-dep_Trfase_major"/>
</dbReference>
<evidence type="ECO:0000256" key="2">
    <source>
        <dbReference type="ARBA" id="ARBA00022898"/>
    </source>
</evidence>
<dbReference type="GO" id="GO:0008483">
    <property type="term" value="F:transaminase activity"/>
    <property type="evidence" value="ECO:0007669"/>
    <property type="project" value="TreeGrafter"/>
</dbReference>
<comment type="similarity">
    <text evidence="1">Belongs to the class-I pyridoxal-phosphate-dependent aminotransferase family.</text>
</comment>
<dbReference type="PANTHER" id="PTHR43795:SF39">
    <property type="entry name" value="AMINOTRANSFERASE CLASS I_CLASSII DOMAIN-CONTAINING PROTEIN"/>
    <property type="match status" value="1"/>
</dbReference>
<dbReference type="Gene3D" id="3.90.1150.10">
    <property type="entry name" value="Aspartate Aminotransferase, domain 1"/>
    <property type="match status" value="1"/>
</dbReference>
<proteinExistence type="inferred from homology"/>
<dbReference type="Pfam" id="PF00155">
    <property type="entry name" value="Aminotran_1_2"/>
    <property type="match status" value="1"/>
</dbReference>
<dbReference type="PANTHER" id="PTHR43795">
    <property type="entry name" value="BIFUNCTIONAL ASPARTATE AMINOTRANSFERASE AND GLUTAMATE/ASPARTATE-PREPHENATE AMINOTRANSFERASE-RELATED"/>
    <property type="match status" value="1"/>
</dbReference>
<gene>
    <name evidence="4" type="ORF">PACLA_8A049946</name>
</gene>
<dbReference type="CDD" id="cd00609">
    <property type="entry name" value="AAT_like"/>
    <property type="match status" value="1"/>
</dbReference>
<accession>A0A7D9I722</accession>
<dbReference type="OrthoDB" id="7042322at2759"/>
<evidence type="ECO:0000313" key="4">
    <source>
        <dbReference type="EMBL" id="CAB3999123.1"/>
    </source>
</evidence>
<protein>
    <submittedName>
        <fullName evidence="4">1-aminocyclopropane-1-carboxylate synthase 1</fullName>
    </submittedName>
</protein>
<evidence type="ECO:0000259" key="3">
    <source>
        <dbReference type="Pfam" id="PF00155"/>
    </source>
</evidence>
<dbReference type="InterPro" id="IPR015424">
    <property type="entry name" value="PyrdxlP-dep_Trfase"/>
</dbReference>